<evidence type="ECO:0000256" key="5">
    <source>
        <dbReference type="PROSITE-ProRule" id="PRU00557"/>
    </source>
</evidence>
<name>A0A834R825_SARSC</name>
<feature type="chain" id="PRO_5038259240" evidence="7">
    <location>
        <begin position="19"/>
        <end position="3087"/>
    </location>
</feature>
<sequence length="3087" mass="362115">MFGLKVLFVLFPLALVSSEGLIFNHHKINQNQPEARTERFILSKRCQNGDSNDDARERYIRFSSNHTYVYDVQISNEVSAILNRTDSPRRIDETLITINGQAKLSPLNPCEVSLRLEPVKIHFFNNPFDKIDEEIKLYQRQFREPIVFAYKDGIITEIYSPITEHQVEPFVINVKKSIISALQTMPNILNMKEKSSTQKVIETDYFGDCETDYEIDIAKDQSKISVRKQKDLLKCSNLEESAEFSDLGDLVKEFKKAKAMCRQQIEENHIIKSECRSSRSMSSLVNGFNLELVSKINLVQNTIEKNDQHDEIFDEIVATSEKKNHKESKTNSILSNHKGWLRNIYGLTKNPSTKSNGIHSFDGPNTSTDLSTVVEQICKEFHENNNRIAMNSLDSIGKLIRSLRTSTSDQIESVWMMIKQNQTKTCHCENNKKLRDIFVDAASSLLTDGTVSIVKDEMQRLNRLESNDILARNRLRYLATTLAFATSPSSSAIKQLLPEFLTQTNDSQTILSLSSLLKLTTNENIVQDDDVRAIKKQSYEVIVEKIVELISGKSTDQTRVNNPKTATLVRLFKSLENVSPGTRVEEQEKLLPIISGQQYSNEWVRLSAIKSIQGVTTTDVVRQTLMSIFANVTETNEIRIGAYRTLIQTGTNVDELRKILSVIIENQSNQNIYNYVTSHQKILRTTNDLPKRFSIPENGPIFPEPNSMLKLYLSRHFEYEYIEPRTSLGSFAEIDVIMPNTTDDVWTVPRSINLNLTVAISNTKQWNVGELMIRQEGFDGPLVSNMVEKFSHLFSSVKDDQQKQQQHQGQDQQVLFRKLKTIADKMVRNDRLLIGDGHHNRKLQLTLNIDGKNVFVYDSDERTTIGDVWNKLKEKLPIEIDETMIVLPWQKHLVLEQTSSGVPIHLQLNTTWILSMQGFFNQTQENQWQMMLKPTVLTRNTLSIDNYHWQQHDRKEQQTKNDEMIANDNNNNNNGFQLVNQIWIAPTISMIFEIEKNQHLRMKWLLPETEQVWWRSETKILHQQLESQNEIIGGNRDQDLKRFKITNECSPMMLKYIGASLCFRHLDNRKETFNRFDRSYRSQSIEKAVGETILDYSELVIQKQSEQIEGVLIELILPEQFIAPISQSNFGDENLRFGFNLATILNTDETKVNAHFVFDLKVPSETQDDLMAEFSLGHLENNMHGSLIVSDRNAQRSIKMKITDQNNRPVLVIDIDGQTSAEYESTIKNLMIHFSFTPFAKTKSFDSVGIVRYENDGNRKTFELTVEQQSQTVLDFTMKQTDDNHSKNFKSDIETKLKLFGLKVEHHNRLERSPRQFHLVGETRYKRFWSPKANGWETLNVDFNINNGERYSDPERNWHLRISSSELPSINLDATLKARKQANHREDNFLLKYGDDFERNQFYYGQTIKTMANQIDRDLVRWETFAAVWFKPKNFNYTMELIVDSEPSKQQGQTKNINLMIHNGDSLEKIFETEYHLERSSPNEPMQWSLQGEISVPHYDLTIQHRETFKQIQTKTFRGKSDFTLKGATGMTDGVWKWIPRRYSSVNLFETDQDRIQNLNDLVRHFRQFKHQSFFENDQIGHWGNLVELRSNENGYEYTTTMKREGEQIYDLQGKINYRSKRNFSFDINGTVEQAKVNGVFDWNSNENLLRFHFVANKNDAKSFQIDLDGKNFQLNYQIQNETNRSQNYSIVYDNRNDEFQTKFRNDKFLLKIIFENVFKTQSPTNGLIEFDWFEKSISHQTEMRKEPKSQQWMIKSQTKNQFGNLFGIDYQSKSQTKSFTTQIGNDMIGKMDWSKNLDNSQTLLINMESPHTHQTIMRTEIRWQSLKSSSLSNRSSPFRSIKLLRIKSKNHLKNGLMLDLDYDRDQNDPISSHRLAISSNNFESSLNWSKSIIEINLKAKSNGNWYHQSKIDIEQYPLIRIVSETMQNHRKIFEIDGEIQTKFDQEERQINPSAVGGENRNDSSRLRIKSGEESDQKIVEIFYRTNRMLQMKLLRKNSNQTQPKSIANIEWERIPNKIWTLMIEMKGEKAEPWTVKMQSKAKKSLQFEAKLSTIGSFQINRDIEHRIFDFDLHHPKSESTIKSSMSFNDKHWKFDWKNREQQHRFESKTTDWNDFEIDFDSKQSKKFGMNFSLRRNLNAFKSELDARFNDHQINAHIDHKHDRDHSIDLEASYREDKSNRKKLFQLKHQNQSKGFYRIEMQLLNDQMNLFHGKLELDHQQNRPWIMIWSGETDLKSGWKYLNSKAKIEHQFDGDQKNWNDFRQKGFVEIGDGNEKKSIKISGRNDRDSIGYEAIVDNPKFVTKTIKFEWKKPAKILQINVYDDINGRLIDLNVDLLSKSIQKKFQLFSFDNRIPTIDFEADFGENSHIVFAVGSKSEKKLEMAMNWFGQWRKDYRAEILFKLLAEPRFEVMIVSHHPASYDRINAVFKSQDHTIKAKLSNQFEEQSRWNRQAILEIDDHKTIQLDVEQSSRQDRSNTGHEIVLYDTRLDGDWKARSKIEMILDRSDTIPLKLIRLTMNEFESKQMDLHLKDYLAEFYLRYRQRMDAPKLTGITVEKDFGKQIFALTYVESPMNESDVINTVGHLQLPGGIDYTLVNEFFYDVDESNHHSDQGHYFDEHRRIKQIRSELKRKETVEPLARMQVFYQRETSGNFDENLKSVRLEIESSKFFQPNPKVIEFFFRSQETRDNCPRSHQIWSDIRNDCSTFQMVFGDRFDAEQKPFAITWEHQPEQSLDGRTFLLALETLNEPNKMKALNFTIAGEISSKSIGYKLINLNRFGTNQWQQMKLKSIPYGTMQNETRIKFDWSSSSDLNSGYHFYLDPNQIGQSIMKDAKWNLWPLIESILEPKIPHSQQLSNRSDVSKWKNSIVEGLIAEIHHKLSLLKAQTLFQDLFDLIGKELNEIKHRMKTSNDLIALKLIEWQELGWRNFKNFLKKYDLETMMMNLLDKIVEIWTDTKRLIVDKAQDKCYEYSRCQKMIESIRENDLHRLVRKHLDESMERLRQNKMMPQIFLQVLDSNNLNQNSNTNWEWNHNDEMSSEKFYNITKIVDLASNWIRNFSSTNQNQQQSQSKWMERINQERFGTEWKR</sequence>
<dbReference type="Gene3D" id="1.25.10.20">
    <property type="entry name" value="Vitellinogen, superhelical"/>
    <property type="match status" value="1"/>
</dbReference>
<dbReference type="EnsemblMetazoa" id="SSS_2003s_mrna">
    <property type="protein sequence ID" value="KAF7490461.1"/>
    <property type="gene ID" value="SSS_2003"/>
</dbReference>
<dbReference type="PROSITE" id="PS51211">
    <property type="entry name" value="VITELLOGENIN"/>
    <property type="match status" value="1"/>
</dbReference>
<dbReference type="InterPro" id="IPR001747">
    <property type="entry name" value="Vitellogenin_N"/>
</dbReference>
<dbReference type="Pfam" id="PF01347">
    <property type="entry name" value="Vitellogenin_N"/>
    <property type="match status" value="1"/>
</dbReference>
<dbReference type="SUPFAM" id="SSF48431">
    <property type="entry name" value="Lipovitellin-phosvitin complex, superhelical domain"/>
    <property type="match status" value="1"/>
</dbReference>
<protein>
    <submittedName>
        <fullName evidence="9">Apolipophorin -like protein</fullName>
    </submittedName>
</protein>
<proteinExistence type="predicted"/>
<evidence type="ECO:0000256" key="3">
    <source>
        <dbReference type="ARBA" id="ARBA00023157"/>
    </source>
</evidence>
<reference evidence="10" key="3">
    <citation type="submission" date="2022-06" db="UniProtKB">
        <authorList>
            <consortium name="EnsemblMetazoa"/>
        </authorList>
    </citation>
    <scope>IDENTIFICATION</scope>
</reference>
<keyword evidence="1 7" id="KW-0732">Signal</keyword>
<dbReference type="SUPFAM" id="SSF56968">
    <property type="entry name" value="Lipovitellin-phosvitin complex, beta-sheet shell regions"/>
    <property type="match status" value="1"/>
</dbReference>
<dbReference type="PANTHER" id="PTHR23345">
    <property type="entry name" value="VITELLOGENIN-RELATED"/>
    <property type="match status" value="1"/>
</dbReference>
<feature type="region of interest" description="Disordered" evidence="6">
    <location>
        <begin position="1945"/>
        <end position="1970"/>
    </location>
</feature>
<dbReference type="InterPro" id="IPR015819">
    <property type="entry name" value="Lipid_transp_b-sht_shell"/>
</dbReference>
<dbReference type="GO" id="GO:0005319">
    <property type="term" value="F:lipid transporter activity"/>
    <property type="evidence" value="ECO:0007669"/>
    <property type="project" value="InterPro"/>
</dbReference>
<feature type="compositionally biased region" description="Basic and acidic residues" evidence="6">
    <location>
        <begin position="1960"/>
        <end position="1970"/>
    </location>
</feature>
<keyword evidence="11" id="KW-1185">Reference proteome</keyword>
<evidence type="ECO:0000256" key="4">
    <source>
        <dbReference type="ARBA" id="ARBA00023180"/>
    </source>
</evidence>
<feature type="disulfide bond" evidence="5">
    <location>
        <begin position="209"/>
        <end position="235"/>
    </location>
</feature>
<dbReference type="InterPro" id="IPR015816">
    <property type="entry name" value="Vitellinogen_b-sht_N"/>
</dbReference>
<dbReference type="Gene3D" id="2.30.230.10">
    <property type="entry name" value="Lipovitellin, beta-sheet shell regions, chain A"/>
    <property type="match status" value="1"/>
</dbReference>
<dbReference type="SMART" id="SM00638">
    <property type="entry name" value="LPD_N"/>
    <property type="match status" value="1"/>
</dbReference>
<feature type="signal peptide" evidence="7">
    <location>
        <begin position="1"/>
        <end position="18"/>
    </location>
</feature>
<evidence type="ECO:0000313" key="9">
    <source>
        <dbReference type="EMBL" id="KAF7490461.1"/>
    </source>
</evidence>
<keyword evidence="2" id="KW-0758">Storage protein</keyword>
<feature type="domain" description="Vitellogenin" evidence="8">
    <location>
        <begin position="62"/>
        <end position="752"/>
    </location>
</feature>
<reference evidence="9" key="2">
    <citation type="submission" date="2020-01" db="EMBL/GenBank/DDBJ databases">
        <authorList>
            <person name="Korhonen P.K.K."/>
            <person name="Guangxu M.G."/>
            <person name="Wang T.W."/>
            <person name="Stroehlein A.J.S."/>
            <person name="Young N.D."/>
            <person name="Ang C.-S.A."/>
            <person name="Fernando D.W.F."/>
            <person name="Lu H.L."/>
            <person name="Taylor S.T."/>
            <person name="Ehtesham M.E.M."/>
            <person name="Najaraj S.H.N."/>
            <person name="Harsha G.H.G."/>
            <person name="Madugundu A.M."/>
            <person name="Renuse S.R."/>
            <person name="Holt D.H."/>
            <person name="Pandey A.P."/>
            <person name="Papenfuss A.P."/>
            <person name="Gasser R.B.G."/>
            <person name="Fischer K.F."/>
        </authorList>
    </citation>
    <scope>NUCLEOTIDE SEQUENCE</scope>
    <source>
        <strain evidence="9">SSS_KF_BRIS2020</strain>
    </source>
</reference>
<evidence type="ECO:0000256" key="7">
    <source>
        <dbReference type="SAM" id="SignalP"/>
    </source>
</evidence>
<gene>
    <name evidence="9" type="ORF">SSS_2003</name>
</gene>
<dbReference type="InterPro" id="IPR011030">
    <property type="entry name" value="Lipovitellin_superhlx_dom"/>
</dbReference>
<dbReference type="OrthoDB" id="6484170at2759"/>
<evidence type="ECO:0000313" key="10">
    <source>
        <dbReference type="EnsemblMetazoa" id="KAF7490461.1"/>
    </source>
</evidence>
<evidence type="ECO:0000256" key="6">
    <source>
        <dbReference type="SAM" id="MobiDB-lite"/>
    </source>
</evidence>
<evidence type="ECO:0000259" key="8">
    <source>
        <dbReference type="PROSITE" id="PS51211"/>
    </source>
</evidence>
<evidence type="ECO:0000256" key="1">
    <source>
        <dbReference type="ARBA" id="ARBA00022729"/>
    </source>
</evidence>
<comment type="caution">
    <text evidence="5">Lacks conserved residue(s) required for the propagation of feature annotation.</text>
</comment>
<organism evidence="9">
    <name type="scientific">Sarcoptes scabiei</name>
    <name type="common">Itch mite</name>
    <name type="synonym">Acarus scabiei</name>
    <dbReference type="NCBI Taxonomy" id="52283"/>
    <lineage>
        <taxon>Eukaryota</taxon>
        <taxon>Metazoa</taxon>
        <taxon>Ecdysozoa</taxon>
        <taxon>Arthropoda</taxon>
        <taxon>Chelicerata</taxon>
        <taxon>Arachnida</taxon>
        <taxon>Acari</taxon>
        <taxon>Acariformes</taxon>
        <taxon>Sarcoptiformes</taxon>
        <taxon>Astigmata</taxon>
        <taxon>Psoroptidia</taxon>
        <taxon>Sarcoptoidea</taxon>
        <taxon>Sarcoptidae</taxon>
        <taxon>Sarcoptinae</taxon>
        <taxon>Sarcoptes</taxon>
    </lineage>
</organism>
<reference evidence="11" key="1">
    <citation type="journal article" date="2020" name="PLoS Negl. Trop. Dis.">
        <title>High-quality nuclear genome for Sarcoptes scabiei-A critical resource for a neglected parasite.</title>
        <authorList>
            <person name="Korhonen P.K."/>
            <person name="Gasser R.B."/>
            <person name="Ma G."/>
            <person name="Wang T."/>
            <person name="Stroehlein A.J."/>
            <person name="Young N.D."/>
            <person name="Ang C.S."/>
            <person name="Fernando D.D."/>
            <person name="Lu H.C."/>
            <person name="Taylor S."/>
            <person name="Reynolds S.L."/>
            <person name="Mofiz E."/>
            <person name="Najaraj S.H."/>
            <person name="Gowda H."/>
            <person name="Madugundu A."/>
            <person name="Renuse S."/>
            <person name="Holt D."/>
            <person name="Pandey A."/>
            <person name="Papenfuss A.T."/>
            <person name="Fischer K."/>
        </authorList>
    </citation>
    <scope>NUCLEOTIDE SEQUENCE [LARGE SCALE GENOMIC DNA]</scope>
</reference>
<dbReference type="EMBL" id="WVUK01000062">
    <property type="protein sequence ID" value="KAF7490461.1"/>
    <property type="molecule type" value="Genomic_DNA"/>
</dbReference>
<dbReference type="PANTHER" id="PTHR23345:SF15">
    <property type="entry name" value="VITELLOGENIN 1-RELATED"/>
    <property type="match status" value="1"/>
</dbReference>
<dbReference type="Proteomes" id="UP000070412">
    <property type="component" value="Unassembled WGS sequence"/>
</dbReference>
<keyword evidence="4" id="KW-0325">Glycoprotein</keyword>
<keyword evidence="3 5" id="KW-1015">Disulfide bond</keyword>
<accession>A0A834R825</accession>
<evidence type="ECO:0000313" key="11">
    <source>
        <dbReference type="Proteomes" id="UP000070412"/>
    </source>
</evidence>
<dbReference type="InterPro" id="IPR050733">
    <property type="entry name" value="Vitellogenin/Apolipophorin"/>
</dbReference>
<evidence type="ECO:0000256" key="2">
    <source>
        <dbReference type="ARBA" id="ARBA00022761"/>
    </source>
</evidence>